<keyword evidence="11" id="KW-1185">Reference proteome</keyword>
<dbReference type="Proteomes" id="UP000636709">
    <property type="component" value="Unassembled WGS sequence"/>
</dbReference>
<dbReference type="GO" id="GO:0006508">
    <property type="term" value="P:proteolysis"/>
    <property type="evidence" value="ECO:0007669"/>
    <property type="project" value="UniProtKB-KW"/>
</dbReference>
<protein>
    <recommendedName>
        <fullName evidence="9">Peptidase A1 domain-containing protein</fullName>
    </recommendedName>
</protein>
<dbReference type="Pfam" id="PF14541">
    <property type="entry name" value="TAXi_C"/>
    <property type="match status" value="1"/>
</dbReference>
<sequence>MTMIPVCSLLLLCLSVFSLTSRATTTGSPKSQAICSGHRVSIPSSSGVWLPLNHRQGPCSPFPSSESETTPSTADVLLHGRARADTIRRLLNATAAFVDGAGDAIITVPTKLGTSLGSYEYVVTVGLGTPAITQTMTIDTGSDISWVQCRPCPVPSPCHLQKDKLFDPSRSATYSAFSCSSGECLGELGRAVFNGCSPGSSLCQYIVDYGDGSNSTGTFGSDKLTLTPVFAIDGFRFGCSHGDQLFNDRTSGLMALGGGSPSLATQAAAAKDAFSYCLPPTASHSGFLTLGVPRVASSRFVVTPMRRIRNIKTYYGVLMEGITVAGRTLDVPPSVFAAGAVVDSGTVITQLPVTAYRALRTAFAEEMERRKYRRVAPTNGFDTCFDLTAGEVELPSVALVFDRGATMELDTSGIVFDGCLAFYSNGDDASVGIIGNLQQRTFEVLYDVGGRAIGFRRGAC</sequence>
<feature type="signal peptide" evidence="8">
    <location>
        <begin position="1"/>
        <end position="23"/>
    </location>
</feature>
<feature type="domain" description="Peptidase A1" evidence="9">
    <location>
        <begin position="121"/>
        <end position="456"/>
    </location>
</feature>
<dbReference type="AlphaFoldDB" id="A0A835F999"/>
<evidence type="ECO:0000256" key="7">
    <source>
        <dbReference type="PIRSR" id="PIRSR601461-1"/>
    </source>
</evidence>
<gene>
    <name evidence="10" type="ORF">HU200_015015</name>
</gene>
<evidence type="ECO:0000256" key="6">
    <source>
        <dbReference type="ARBA" id="ARBA00023157"/>
    </source>
</evidence>
<accession>A0A835F999</accession>
<evidence type="ECO:0000313" key="10">
    <source>
        <dbReference type="EMBL" id="KAF8732683.1"/>
    </source>
</evidence>
<dbReference type="GO" id="GO:0004190">
    <property type="term" value="F:aspartic-type endopeptidase activity"/>
    <property type="evidence" value="ECO:0007669"/>
    <property type="project" value="UniProtKB-KW"/>
</dbReference>
<comment type="caution">
    <text evidence="10">The sequence shown here is derived from an EMBL/GenBank/DDBJ whole genome shotgun (WGS) entry which is preliminary data.</text>
</comment>
<name>A0A835F999_9POAL</name>
<evidence type="ECO:0000313" key="11">
    <source>
        <dbReference type="Proteomes" id="UP000636709"/>
    </source>
</evidence>
<dbReference type="Pfam" id="PF14543">
    <property type="entry name" value="TAXi_N"/>
    <property type="match status" value="1"/>
</dbReference>
<dbReference type="InterPro" id="IPR021109">
    <property type="entry name" value="Peptidase_aspartic_dom_sf"/>
</dbReference>
<dbReference type="PANTHER" id="PTHR13683:SF716">
    <property type="entry name" value="OS06G0119600 PROTEIN"/>
    <property type="match status" value="1"/>
</dbReference>
<organism evidence="10 11">
    <name type="scientific">Digitaria exilis</name>
    <dbReference type="NCBI Taxonomy" id="1010633"/>
    <lineage>
        <taxon>Eukaryota</taxon>
        <taxon>Viridiplantae</taxon>
        <taxon>Streptophyta</taxon>
        <taxon>Embryophyta</taxon>
        <taxon>Tracheophyta</taxon>
        <taxon>Spermatophyta</taxon>
        <taxon>Magnoliopsida</taxon>
        <taxon>Liliopsida</taxon>
        <taxon>Poales</taxon>
        <taxon>Poaceae</taxon>
        <taxon>PACMAD clade</taxon>
        <taxon>Panicoideae</taxon>
        <taxon>Panicodae</taxon>
        <taxon>Paniceae</taxon>
        <taxon>Anthephorinae</taxon>
        <taxon>Digitaria</taxon>
    </lineage>
</organism>
<dbReference type="SUPFAM" id="SSF50630">
    <property type="entry name" value="Acid proteases"/>
    <property type="match status" value="1"/>
</dbReference>
<keyword evidence="5" id="KW-0378">Hydrolase</keyword>
<evidence type="ECO:0000256" key="5">
    <source>
        <dbReference type="ARBA" id="ARBA00022801"/>
    </source>
</evidence>
<dbReference type="FunFam" id="2.40.70.10:FF:000021">
    <property type="entry name" value="Aspartyl protease AED1"/>
    <property type="match status" value="1"/>
</dbReference>
<evidence type="ECO:0000256" key="8">
    <source>
        <dbReference type="SAM" id="SignalP"/>
    </source>
</evidence>
<evidence type="ECO:0000259" key="9">
    <source>
        <dbReference type="PROSITE" id="PS51767"/>
    </source>
</evidence>
<proteinExistence type="inferred from homology"/>
<keyword evidence="6" id="KW-1015">Disulfide bond</keyword>
<feature type="active site" evidence="7">
    <location>
        <position position="139"/>
    </location>
</feature>
<keyword evidence="4" id="KW-0064">Aspartyl protease</keyword>
<keyword evidence="2" id="KW-0645">Protease</keyword>
<dbReference type="InterPro" id="IPR001461">
    <property type="entry name" value="Aspartic_peptidase_A1"/>
</dbReference>
<dbReference type="PANTHER" id="PTHR13683">
    <property type="entry name" value="ASPARTYL PROTEASES"/>
    <property type="match status" value="1"/>
</dbReference>
<evidence type="ECO:0000256" key="1">
    <source>
        <dbReference type="ARBA" id="ARBA00007447"/>
    </source>
</evidence>
<evidence type="ECO:0000256" key="4">
    <source>
        <dbReference type="ARBA" id="ARBA00022750"/>
    </source>
</evidence>
<evidence type="ECO:0000256" key="2">
    <source>
        <dbReference type="ARBA" id="ARBA00022670"/>
    </source>
</evidence>
<dbReference type="FunFam" id="2.40.70.10:FF:000013">
    <property type="entry name" value="Aspartyl protease AED1"/>
    <property type="match status" value="1"/>
</dbReference>
<dbReference type="PRINTS" id="PR00792">
    <property type="entry name" value="PEPSIN"/>
</dbReference>
<dbReference type="PROSITE" id="PS51767">
    <property type="entry name" value="PEPTIDASE_A1"/>
    <property type="match status" value="1"/>
</dbReference>
<reference evidence="10" key="1">
    <citation type="submission" date="2020-07" db="EMBL/GenBank/DDBJ databases">
        <title>Genome sequence and genetic diversity analysis of an under-domesticated orphan crop, white fonio (Digitaria exilis).</title>
        <authorList>
            <person name="Bennetzen J.L."/>
            <person name="Chen S."/>
            <person name="Ma X."/>
            <person name="Wang X."/>
            <person name="Yssel A.E.J."/>
            <person name="Chaluvadi S.R."/>
            <person name="Johnson M."/>
            <person name="Gangashetty P."/>
            <person name="Hamidou F."/>
            <person name="Sanogo M.D."/>
            <person name="Zwaenepoel A."/>
            <person name="Wallace J."/>
            <person name="Van De Peer Y."/>
            <person name="Van Deynze A."/>
        </authorList>
    </citation>
    <scope>NUCLEOTIDE SEQUENCE</scope>
    <source>
        <tissue evidence="10">Leaves</tissue>
    </source>
</reference>
<dbReference type="InterPro" id="IPR032861">
    <property type="entry name" value="TAXi_N"/>
</dbReference>
<dbReference type="InterPro" id="IPR033121">
    <property type="entry name" value="PEPTIDASE_A1"/>
</dbReference>
<dbReference type="InterPro" id="IPR032799">
    <property type="entry name" value="TAXi_C"/>
</dbReference>
<keyword evidence="3 8" id="KW-0732">Signal</keyword>
<feature type="active site" evidence="7">
    <location>
        <position position="343"/>
    </location>
</feature>
<feature type="chain" id="PRO_5032777899" description="Peptidase A1 domain-containing protein" evidence="8">
    <location>
        <begin position="24"/>
        <end position="460"/>
    </location>
</feature>
<dbReference type="EMBL" id="JACEFO010001603">
    <property type="protein sequence ID" value="KAF8732683.1"/>
    <property type="molecule type" value="Genomic_DNA"/>
</dbReference>
<dbReference type="Gene3D" id="2.40.70.10">
    <property type="entry name" value="Acid Proteases"/>
    <property type="match status" value="2"/>
</dbReference>
<comment type="similarity">
    <text evidence="1">Belongs to the peptidase A1 family.</text>
</comment>
<evidence type="ECO:0000256" key="3">
    <source>
        <dbReference type="ARBA" id="ARBA00022729"/>
    </source>
</evidence>
<dbReference type="OrthoDB" id="682049at2759"/>